<dbReference type="SMART" id="SM00088">
    <property type="entry name" value="PINT"/>
    <property type="match status" value="1"/>
</dbReference>
<evidence type="ECO:0000313" key="4">
    <source>
        <dbReference type="Proteomes" id="UP000650582"/>
    </source>
</evidence>
<evidence type="ECO:0000313" key="3">
    <source>
        <dbReference type="EMBL" id="KAF8681158.1"/>
    </source>
</evidence>
<dbReference type="InterPro" id="IPR045237">
    <property type="entry name" value="COPS7/eIF3m"/>
</dbReference>
<comment type="similarity">
    <text evidence="1">Belongs to the CSN7/EIF3M family. CSN7 subfamily.</text>
</comment>
<protein>
    <submittedName>
        <fullName evidence="3">Eukaryotic translation initiation factor 3 subunit K</fullName>
    </submittedName>
</protein>
<evidence type="ECO:0000259" key="2">
    <source>
        <dbReference type="PROSITE" id="PS50250"/>
    </source>
</evidence>
<accession>A0A8H7HAX1</accession>
<dbReference type="Pfam" id="PF18005">
    <property type="entry name" value="eIF3m_C_helix"/>
    <property type="match status" value="1"/>
</dbReference>
<dbReference type="EMBL" id="JACYCC010000036">
    <property type="protein sequence ID" value="KAF8681158.1"/>
    <property type="molecule type" value="Genomic_DNA"/>
</dbReference>
<reference evidence="3" key="1">
    <citation type="submission" date="2020-09" db="EMBL/GenBank/DDBJ databases">
        <title>Comparative genome analyses of four rice-infecting Rhizoctonia solani isolates reveal extensive enrichment of homogalacturonan modification genes.</title>
        <authorList>
            <person name="Lee D.-Y."/>
            <person name="Jeon J."/>
            <person name="Kim K.-T."/>
            <person name="Cheong K."/>
            <person name="Song H."/>
            <person name="Choi G."/>
            <person name="Ko J."/>
            <person name="Opiyo S.O."/>
            <person name="Zuo S."/>
            <person name="Madhav S."/>
            <person name="Lee Y.-H."/>
            <person name="Wang G.-L."/>
        </authorList>
    </citation>
    <scope>NUCLEOTIDE SEQUENCE</scope>
    <source>
        <strain evidence="3">AG1-IA YN-7</strain>
    </source>
</reference>
<keyword evidence="3" id="KW-0648">Protein biosynthesis</keyword>
<proteinExistence type="inferred from homology"/>
<name>A0A8H7HAX1_9AGAM</name>
<comment type="caution">
    <text evidence="3">The sequence shown here is derived from an EMBL/GenBank/DDBJ whole genome shotgun (WGS) entry which is preliminary data.</text>
</comment>
<dbReference type="GO" id="GO:0003743">
    <property type="term" value="F:translation initiation factor activity"/>
    <property type="evidence" value="ECO:0007669"/>
    <property type="project" value="UniProtKB-KW"/>
</dbReference>
<keyword evidence="3" id="KW-0396">Initiation factor</keyword>
<dbReference type="PROSITE" id="PS50250">
    <property type="entry name" value="PCI"/>
    <property type="match status" value="1"/>
</dbReference>
<feature type="domain" description="PCI" evidence="2">
    <location>
        <begin position="1"/>
        <end position="74"/>
    </location>
</feature>
<organism evidence="3 4">
    <name type="scientific">Rhizoctonia solani</name>
    <dbReference type="NCBI Taxonomy" id="456999"/>
    <lineage>
        <taxon>Eukaryota</taxon>
        <taxon>Fungi</taxon>
        <taxon>Dikarya</taxon>
        <taxon>Basidiomycota</taxon>
        <taxon>Agaricomycotina</taxon>
        <taxon>Agaricomycetes</taxon>
        <taxon>Cantharellales</taxon>
        <taxon>Ceratobasidiaceae</taxon>
        <taxon>Rhizoctonia</taxon>
    </lineage>
</organism>
<dbReference type="Pfam" id="PF01399">
    <property type="entry name" value="PCI"/>
    <property type="match status" value="1"/>
</dbReference>
<evidence type="ECO:0000256" key="1">
    <source>
        <dbReference type="ARBA" id="ARBA00008482"/>
    </source>
</evidence>
<sequence length="129" mass="13814">MDKDTLLRKIRLLTLASIASGKIGRDVPYAEVASALQVKDTEVETWAIDAIRHKLIGGKLSQATRSIHITRSSTRAFEVSQWQDLEAQLLQWKTNLGEVGKVIAQARKTAAGSGASSGATRTAVAEVGA</sequence>
<dbReference type="InterPro" id="IPR000717">
    <property type="entry name" value="PCI_dom"/>
</dbReference>
<gene>
    <name evidence="3" type="ORF">RHS04_03144</name>
</gene>
<dbReference type="GO" id="GO:0002183">
    <property type="term" value="P:cytoplasmic translational initiation"/>
    <property type="evidence" value="ECO:0007669"/>
    <property type="project" value="TreeGrafter"/>
</dbReference>
<dbReference type="Proteomes" id="UP000650582">
    <property type="component" value="Unassembled WGS sequence"/>
</dbReference>
<dbReference type="GO" id="GO:0005852">
    <property type="term" value="C:eukaryotic translation initiation factor 3 complex"/>
    <property type="evidence" value="ECO:0007669"/>
    <property type="project" value="TreeGrafter"/>
</dbReference>
<dbReference type="AlphaFoldDB" id="A0A8H7HAX1"/>
<dbReference type="InterPro" id="IPR040750">
    <property type="entry name" value="eIF3m_C_helix"/>
</dbReference>
<dbReference type="PANTHER" id="PTHR15350:SF2">
    <property type="entry name" value="EUKARYOTIC TRANSLATION INITIATION FACTOR 3 SUBUNIT M"/>
    <property type="match status" value="1"/>
</dbReference>
<dbReference type="PANTHER" id="PTHR15350">
    <property type="entry name" value="COP9 SIGNALOSOME COMPLEX SUBUNIT 7/DENDRITIC CELL PROTEIN GA17"/>
    <property type="match status" value="1"/>
</dbReference>